<accession>A0A6J1F449</accession>
<organism evidence="2 3">
    <name type="scientific">Cucurbita moschata</name>
    <name type="common">Winter crookneck squash</name>
    <name type="synonym">Cucurbita pepo var. moschata</name>
    <dbReference type="NCBI Taxonomy" id="3662"/>
    <lineage>
        <taxon>Eukaryota</taxon>
        <taxon>Viridiplantae</taxon>
        <taxon>Streptophyta</taxon>
        <taxon>Embryophyta</taxon>
        <taxon>Tracheophyta</taxon>
        <taxon>Spermatophyta</taxon>
        <taxon>Magnoliopsida</taxon>
        <taxon>eudicotyledons</taxon>
        <taxon>Gunneridae</taxon>
        <taxon>Pentapetalae</taxon>
        <taxon>rosids</taxon>
        <taxon>fabids</taxon>
        <taxon>Cucurbitales</taxon>
        <taxon>Cucurbitaceae</taxon>
        <taxon>Cucurbiteae</taxon>
        <taxon>Cucurbita</taxon>
    </lineage>
</organism>
<feature type="region of interest" description="Disordered" evidence="1">
    <location>
        <begin position="690"/>
        <end position="710"/>
    </location>
</feature>
<sequence length="1068" mass="117310">MSLKKEDLKPHDQTATVKHDLRKKPKFSYTRDFLLSLSGLDVCKKLPSGFDQSVIAELEEASYDRQRVSGGLSLNSFRRNEYGSSPPNRAETTNYARRIHGKKDINSSGRSDKDSDSQSDRDSVDSGWRLSDHSRRPSQGPEQDGLLGSGSFPRPPGYATAFSAPKVRAHDQYQLNRSNEPYHPPRPYKAVAHQRGNTHDSYNHETFGSSELTSEDRVEEERKRRASFESMRKEQHRAFQEGHKSNPVKQRDGFDILMQLDEAKDDKKLLNTSSGFDEPISLQSSKNDRETFFPSQTTVSRPLVPPGFTSTVLEKNFGTRSSVNPRLLEGKDDVDKSLQTKDKQLHNGFSEDLEGKSSLEQMGRPEHYGKTSTNASTNNTGENIIHLLSAVDMSNQTTGTDVQSRENSLEVFEAIENSAVDNCKTEMVPANTAVGEASQGHSSSILEKLFGSTIKLDGGATNFIEQQDSEKDDACSPQNAQSSRFAHWFMDNDRKQGDDLSPKRSIDLLTMIGAGEKGGYDFVSDVKHSEQSLPTVVFQGYESAESYITSSATSSNVAKTEPFYDKSKPEAVSAILTCEAVEQTLLSKVKENDSALQPSDQRWSHSDDDVKHPTVKNDDLASLHLLSLLQKGSSPVIAGYGDDGVSVGSAIHNKKEESTHNVSNPGKTLTLETLFGSAFMKELQSVGAPVSAQRGGSSGSVKSDVPEPCDPITDDGLLSNNEIRPSMINHDHGVQRQQNQPDIVRGQWLNLNGPPPGMDSSHPHAKLGHKMGGYDGAAEMPFPQEDSLIISDSMNLQNLMSIGNSARPQPLFSHNSQDSNAAIFNPAFKDERPSMGGLEGLPFSASLYDRRETEMPQWKAPVHSNFSQLHPQQTNNVKFHQFESHPPNMNSQGDIALPEGMVHHGSPSNHQFVSNMLRPPTSGLSGFDHLIHHPMIQQMQTSGNLPPQHLLQALSRGAPLPMTNRSVPLHPHSIRGSAATLQPNNQVPGLMQEQNSIQGFHTGQRVPNTGGPRIPSPAPGNQPDAIQRLIQMGHRSNSTSKQIHPLSASGGHGQGMYGHELNMGYGYR</sequence>
<feature type="region of interest" description="Disordered" evidence="1">
    <location>
        <begin position="1"/>
        <end position="21"/>
    </location>
</feature>
<gene>
    <name evidence="3" type="primary">LOC111442216</name>
</gene>
<feature type="region of interest" description="Disordered" evidence="1">
    <location>
        <begin position="75"/>
        <end position="161"/>
    </location>
</feature>
<dbReference type="AlphaFoldDB" id="A0A6J1F449"/>
<proteinExistence type="predicted"/>
<dbReference type="PANTHER" id="PTHR34802">
    <property type="entry name" value="CHORISMATE SYNTHASE"/>
    <property type="match status" value="1"/>
</dbReference>
<dbReference type="Proteomes" id="UP000504609">
    <property type="component" value="Unplaced"/>
</dbReference>
<dbReference type="PANTHER" id="PTHR34802:SF1">
    <property type="entry name" value="CHORISMATE SYNTHASE"/>
    <property type="match status" value="1"/>
</dbReference>
<feature type="compositionally biased region" description="Basic and acidic residues" evidence="1">
    <location>
        <begin position="214"/>
        <end position="249"/>
    </location>
</feature>
<feature type="compositionally biased region" description="Polar residues" evidence="1">
    <location>
        <begin position="75"/>
        <end position="95"/>
    </location>
</feature>
<feature type="compositionally biased region" description="Basic and acidic residues" evidence="1">
    <location>
        <begin position="602"/>
        <end position="615"/>
    </location>
</feature>
<feature type="compositionally biased region" description="Polar residues" evidence="1">
    <location>
        <begin position="370"/>
        <end position="379"/>
    </location>
</feature>
<feature type="compositionally biased region" description="Basic and acidic residues" evidence="1">
    <location>
        <begin position="353"/>
        <end position="369"/>
    </location>
</feature>
<evidence type="ECO:0000313" key="3">
    <source>
        <dbReference type="RefSeq" id="XP_022935286.1"/>
    </source>
</evidence>
<feature type="region of interest" description="Disordered" evidence="1">
    <location>
        <begin position="344"/>
        <end position="379"/>
    </location>
</feature>
<feature type="compositionally biased region" description="Basic and acidic residues" evidence="1">
    <location>
        <begin position="1"/>
        <end position="12"/>
    </location>
</feature>
<protein>
    <submittedName>
        <fullName evidence="3">Uncharacterized protein LOC111442216 isoform X1</fullName>
    </submittedName>
</protein>
<name>A0A6J1F449_CUCMO</name>
<feature type="compositionally biased region" description="Basic and acidic residues" evidence="1">
    <location>
        <begin position="102"/>
        <end position="135"/>
    </location>
</feature>
<dbReference type="GeneID" id="111442216"/>
<keyword evidence="2" id="KW-1185">Reference proteome</keyword>
<evidence type="ECO:0000313" key="2">
    <source>
        <dbReference type="Proteomes" id="UP000504609"/>
    </source>
</evidence>
<reference evidence="3" key="1">
    <citation type="submission" date="2025-08" db="UniProtKB">
        <authorList>
            <consortium name="RefSeq"/>
        </authorList>
    </citation>
    <scope>IDENTIFICATION</scope>
    <source>
        <tissue evidence="3">Young leaves</tissue>
    </source>
</reference>
<feature type="region of interest" description="Disordered" evidence="1">
    <location>
        <begin position="591"/>
        <end position="615"/>
    </location>
</feature>
<feature type="region of interest" description="Disordered" evidence="1">
    <location>
        <begin position="176"/>
        <end position="249"/>
    </location>
</feature>
<evidence type="ECO:0000256" key="1">
    <source>
        <dbReference type="SAM" id="MobiDB-lite"/>
    </source>
</evidence>
<dbReference type="KEGG" id="cmos:111442216"/>
<dbReference type="RefSeq" id="XP_022935286.1">
    <property type="nucleotide sequence ID" value="XM_023079518.1"/>
</dbReference>